<feature type="domain" description="Disease resistance R13L4/SHOC-2-like LRR" evidence="4">
    <location>
        <begin position="30"/>
        <end position="102"/>
    </location>
</feature>
<dbReference type="SUPFAM" id="SSF52058">
    <property type="entry name" value="L domain-like"/>
    <property type="match status" value="1"/>
</dbReference>
<dbReference type="Gene3D" id="3.80.10.10">
    <property type="entry name" value="Ribonuclease Inhibitor"/>
    <property type="match status" value="1"/>
</dbReference>
<evidence type="ECO:0000313" key="5">
    <source>
        <dbReference type="EMBL" id="KAG5459513.1"/>
    </source>
</evidence>
<reference evidence="5 6" key="1">
    <citation type="journal article" name="Sci. Rep.">
        <title>Genome-scale phylogenetic analyses confirm Olpidium as the closest living zoosporic fungus to the non-flagellated, terrestrial fungi.</title>
        <authorList>
            <person name="Chang Y."/>
            <person name="Rochon D."/>
            <person name="Sekimoto S."/>
            <person name="Wang Y."/>
            <person name="Chovatia M."/>
            <person name="Sandor L."/>
            <person name="Salamov A."/>
            <person name="Grigoriev I.V."/>
            <person name="Stajich J.E."/>
            <person name="Spatafora J.W."/>
        </authorList>
    </citation>
    <scope>NUCLEOTIDE SEQUENCE [LARGE SCALE GENOMIC DNA]</scope>
    <source>
        <strain evidence="5">S191</strain>
    </source>
</reference>
<feature type="compositionally biased region" description="Polar residues" evidence="3">
    <location>
        <begin position="172"/>
        <end position="182"/>
    </location>
</feature>
<dbReference type="SMART" id="SM00369">
    <property type="entry name" value="LRR_TYP"/>
    <property type="match status" value="3"/>
</dbReference>
<dbReference type="GO" id="GO:0005737">
    <property type="term" value="C:cytoplasm"/>
    <property type="evidence" value="ECO:0007669"/>
    <property type="project" value="TreeGrafter"/>
</dbReference>
<keyword evidence="2" id="KW-0677">Repeat</keyword>
<feature type="non-terminal residue" evidence="5">
    <location>
        <position position="1"/>
    </location>
</feature>
<evidence type="ECO:0000256" key="1">
    <source>
        <dbReference type="ARBA" id="ARBA00022614"/>
    </source>
</evidence>
<dbReference type="AlphaFoldDB" id="A0A8H7ZUW9"/>
<dbReference type="InterPro" id="IPR003591">
    <property type="entry name" value="Leu-rich_rpt_typical-subtyp"/>
</dbReference>
<evidence type="ECO:0000256" key="3">
    <source>
        <dbReference type="SAM" id="MobiDB-lite"/>
    </source>
</evidence>
<feature type="region of interest" description="Disordered" evidence="3">
    <location>
        <begin position="151"/>
        <end position="253"/>
    </location>
</feature>
<dbReference type="PANTHER" id="PTHR48051:SF1">
    <property type="entry name" value="RAS SUPPRESSOR PROTEIN 1"/>
    <property type="match status" value="1"/>
</dbReference>
<accession>A0A8H7ZUW9</accession>
<dbReference type="Proteomes" id="UP000673691">
    <property type="component" value="Unassembled WGS sequence"/>
</dbReference>
<dbReference type="PANTHER" id="PTHR48051">
    <property type="match status" value="1"/>
</dbReference>
<dbReference type="Pfam" id="PF23598">
    <property type="entry name" value="LRR_14"/>
    <property type="match status" value="1"/>
</dbReference>
<dbReference type="InterPro" id="IPR001611">
    <property type="entry name" value="Leu-rich_rpt"/>
</dbReference>
<feature type="compositionally biased region" description="Low complexity" evidence="3">
    <location>
        <begin position="183"/>
        <end position="233"/>
    </location>
</feature>
<protein>
    <recommendedName>
        <fullName evidence="4">Disease resistance R13L4/SHOC-2-like LRR domain-containing protein</fullName>
    </recommendedName>
</protein>
<dbReference type="OrthoDB" id="660555at2759"/>
<keyword evidence="1" id="KW-0433">Leucine-rich repeat</keyword>
<comment type="caution">
    <text evidence="5">The sequence shown here is derived from an EMBL/GenBank/DDBJ whole genome shotgun (WGS) entry which is preliminary data.</text>
</comment>
<name>A0A8H7ZUW9_9FUNG</name>
<dbReference type="InterPro" id="IPR055414">
    <property type="entry name" value="LRR_R13L4/SHOC2-like"/>
</dbReference>
<dbReference type="InterPro" id="IPR032675">
    <property type="entry name" value="LRR_dom_sf"/>
</dbReference>
<feature type="non-terminal residue" evidence="5">
    <location>
        <position position="365"/>
    </location>
</feature>
<gene>
    <name evidence="5" type="ORF">BJ554DRAFT_75</name>
</gene>
<sequence>LKCLTHLDVSHNNLLHLPPNIGDLSKVVELRLADNRLVSLPPSIRQLSRLQVLSVARNELKSLPAEVGALERLVDLDIAGNAAVRYLPAEIGKLKNLKHVRVRGCGLAREIPVSRGGGAPRTDRQSRMPSLKELCARALLRWHPELQDVAAGVPPRPSHRPHAGWSVLLSGGSPSHAGTAQNRSSKSPSAPARMRASTSRSSLSSEVAAASHSSSSPGSAAAAAVAAAAGSPPDSSPSRHRGRKAAPAGSKAQAHQQALAAAAILERAPRLPRNLLAYLSSAHRCSFCGGPYLDWYVARYRFIDRKSAESDGDSDGDGGARGGGRDINHLPLEYRLCSDHWDTEAGRLQAMFAPMPPTAASAWYS</sequence>
<dbReference type="InterPro" id="IPR050216">
    <property type="entry name" value="LRR_domain-containing"/>
</dbReference>
<evidence type="ECO:0000256" key="2">
    <source>
        <dbReference type="ARBA" id="ARBA00022737"/>
    </source>
</evidence>
<dbReference type="Pfam" id="PF00560">
    <property type="entry name" value="LRR_1"/>
    <property type="match status" value="1"/>
</dbReference>
<organism evidence="5 6">
    <name type="scientific">Olpidium bornovanus</name>
    <dbReference type="NCBI Taxonomy" id="278681"/>
    <lineage>
        <taxon>Eukaryota</taxon>
        <taxon>Fungi</taxon>
        <taxon>Fungi incertae sedis</taxon>
        <taxon>Olpidiomycota</taxon>
        <taxon>Olpidiomycotina</taxon>
        <taxon>Olpidiomycetes</taxon>
        <taxon>Olpidiales</taxon>
        <taxon>Olpidiaceae</taxon>
        <taxon>Olpidium</taxon>
    </lineage>
</organism>
<keyword evidence="6" id="KW-1185">Reference proteome</keyword>
<dbReference type="EMBL" id="JAEFCI010006713">
    <property type="protein sequence ID" value="KAG5459513.1"/>
    <property type="molecule type" value="Genomic_DNA"/>
</dbReference>
<evidence type="ECO:0000313" key="6">
    <source>
        <dbReference type="Proteomes" id="UP000673691"/>
    </source>
</evidence>
<proteinExistence type="predicted"/>
<evidence type="ECO:0000259" key="4">
    <source>
        <dbReference type="Pfam" id="PF23598"/>
    </source>
</evidence>